<reference evidence="2" key="1">
    <citation type="submission" date="2022-09" db="EMBL/GenBank/DDBJ databases">
        <title>Maribacter litopenaei sp. nov., isolated from the intestinal tract of the Pacific White Shrimp, Litopenaeus vannamei.</title>
        <authorList>
            <person name="Kim S.Y."/>
            <person name="Hwang C.Y."/>
        </authorList>
    </citation>
    <scope>NUCLEOTIDE SEQUENCE</scope>
    <source>
        <strain evidence="2">HL-LV01</strain>
    </source>
</reference>
<keyword evidence="1" id="KW-1133">Transmembrane helix</keyword>
<proteinExistence type="predicted"/>
<evidence type="ECO:0000313" key="3">
    <source>
        <dbReference type="Proteomes" id="UP001059209"/>
    </source>
</evidence>
<name>A0ABY5YB58_9FLAO</name>
<evidence type="ECO:0000313" key="2">
    <source>
        <dbReference type="EMBL" id="UWX56288.1"/>
    </source>
</evidence>
<keyword evidence="1" id="KW-0472">Membrane</keyword>
<sequence length="149" mass="16903">MDIKNFIRTLSIMHTFLIMGLFLFCVFAYMQVSGFNTNTEGLGLFLFIVPVLALLGYFGSQLFFKKQMAKLSVQDSIELKLQKFKSASNIKYILIEAPAFIGIFIYMNSGNALPFVISICLFAYLISQRPTKQHIIQNVPLSEKEIGQL</sequence>
<accession>A0ABY5YB58</accession>
<keyword evidence="3" id="KW-1185">Reference proteome</keyword>
<dbReference type="RefSeq" id="WP_260574896.1">
    <property type="nucleotide sequence ID" value="NZ_CP104205.1"/>
</dbReference>
<keyword evidence="1" id="KW-0812">Transmembrane</keyword>
<dbReference type="Proteomes" id="UP001059209">
    <property type="component" value="Chromosome"/>
</dbReference>
<organism evidence="2 3">
    <name type="scientific">Maribacter litopenaei</name>
    <dbReference type="NCBI Taxonomy" id="2976127"/>
    <lineage>
        <taxon>Bacteria</taxon>
        <taxon>Pseudomonadati</taxon>
        <taxon>Bacteroidota</taxon>
        <taxon>Flavobacteriia</taxon>
        <taxon>Flavobacteriales</taxon>
        <taxon>Flavobacteriaceae</taxon>
        <taxon>Maribacter</taxon>
    </lineage>
</organism>
<evidence type="ECO:0000256" key="1">
    <source>
        <dbReference type="SAM" id="Phobius"/>
    </source>
</evidence>
<evidence type="ECO:0008006" key="4">
    <source>
        <dbReference type="Google" id="ProtNLM"/>
    </source>
</evidence>
<dbReference type="EMBL" id="CP104205">
    <property type="protein sequence ID" value="UWX56288.1"/>
    <property type="molecule type" value="Genomic_DNA"/>
</dbReference>
<feature type="transmembrane region" description="Helical" evidence="1">
    <location>
        <begin position="12"/>
        <end position="30"/>
    </location>
</feature>
<feature type="transmembrane region" description="Helical" evidence="1">
    <location>
        <begin position="112"/>
        <end position="127"/>
    </location>
</feature>
<feature type="transmembrane region" description="Helical" evidence="1">
    <location>
        <begin position="42"/>
        <end position="64"/>
    </location>
</feature>
<gene>
    <name evidence="2" type="ORF">NYZ99_08730</name>
</gene>
<protein>
    <recommendedName>
        <fullName evidence="4">MFS transporter</fullName>
    </recommendedName>
</protein>